<keyword evidence="3" id="KW-1185">Reference proteome</keyword>
<feature type="transmembrane region" description="Helical" evidence="1">
    <location>
        <begin position="42"/>
        <end position="64"/>
    </location>
</feature>
<dbReference type="Proteomes" id="UP000244722">
    <property type="component" value="Unassembled WGS sequence"/>
</dbReference>
<sequence length="105" mass="12061">MRRSQIRVTRRGALYYWLTEWVLYVYFTRYDALFKPNTPNLLSLHSTSAGAGALLVIVFISLGSHPRNSSGLLEKLLHGFMNVIIPITWMVGNFRHRDYPSDMGS</sequence>
<evidence type="ECO:0000313" key="2">
    <source>
        <dbReference type="EMBL" id="PUU79430.1"/>
    </source>
</evidence>
<evidence type="ECO:0000256" key="1">
    <source>
        <dbReference type="SAM" id="Phobius"/>
    </source>
</evidence>
<evidence type="ECO:0000313" key="3">
    <source>
        <dbReference type="Proteomes" id="UP000244722"/>
    </source>
</evidence>
<dbReference type="EMBL" id="NESQ01000092">
    <property type="protein sequence ID" value="PUU79430.1"/>
    <property type="molecule type" value="Genomic_DNA"/>
</dbReference>
<proteinExistence type="predicted"/>
<accession>A0A2T6ZVA4</accession>
<organism evidence="2 3">
    <name type="scientific">Tuber borchii</name>
    <name type="common">White truffle</name>
    <dbReference type="NCBI Taxonomy" id="42251"/>
    <lineage>
        <taxon>Eukaryota</taxon>
        <taxon>Fungi</taxon>
        <taxon>Dikarya</taxon>
        <taxon>Ascomycota</taxon>
        <taxon>Pezizomycotina</taxon>
        <taxon>Pezizomycetes</taxon>
        <taxon>Pezizales</taxon>
        <taxon>Tuberaceae</taxon>
        <taxon>Tuber</taxon>
    </lineage>
</organism>
<keyword evidence="1" id="KW-1133">Transmembrane helix</keyword>
<name>A0A2T6ZVA4_TUBBO</name>
<keyword evidence="1" id="KW-0812">Transmembrane</keyword>
<gene>
    <name evidence="2" type="ORF">B9Z19DRAFT_827715</name>
</gene>
<keyword evidence="1" id="KW-0472">Membrane</keyword>
<feature type="transmembrane region" description="Helical" evidence="1">
    <location>
        <begin position="76"/>
        <end position="94"/>
    </location>
</feature>
<protein>
    <submittedName>
        <fullName evidence="2">Uncharacterized protein</fullName>
    </submittedName>
</protein>
<reference evidence="2 3" key="1">
    <citation type="submission" date="2017-04" db="EMBL/GenBank/DDBJ databases">
        <title>Draft genome sequence of Tuber borchii Vittad., a whitish edible truffle.</title>
        <authorList>
            <consortium name="DOE Joint Genome Institute"/>
            <person name="Murat C."/>
            <person name="Kuo A."/>
            <person name="Barry K.W."/>
            <person name="Clum A."/>
            <person name="Dockter R.B."/>
            <person name="Fauchery L."/>
            <person name="Iotti M."/>
            <person name="Kohler A."/>
            <person name="Labutti K."/>
            <person name="Lindquist E.A."/>
            <person name="Lipzen A."/>
            <person name="Ohm R.A."/>
            <person name="Wang M."/>
            <person name="Grigoriev I.V."/>
            <person name="Zambonelli A."/>
            <person name="Martin F.M."/>
        </authorList>
    </citation>
    <scope>NUCLEOTIDE SEQUENCE [LARGE SCALE GENOMIC DNA]</scope>
    <source>
        <strain evidence="2 3">Tbo3840</strain>
    </source>
</reference>
<dbReference type="AlphaFoldDB" id="A0A2T6ZVA4"/>
<feature type="transmembrane region" description="Helical" evidence="1">
    <location>
        <begin position="12"/>
        <end position="30"/>
    </location>
</feature>
<comment type="caution">
    <text evidence="2">The sequence shown here is derived from an EMBL/GenBank/DDBJ whole genome shotgun (WGS) entry which is preliminary data.</text>
</comment>